<dbReference type="PIRSF" id="PIRSF006320">
    <property type="entry name" value="Elb2"/>
    <property type="match status" value="1"/>
</dbReference>
<dbReference type="CDD" id="cd03133">
    <property type="entry name" value="GATase1_ES1"/>
    <property type="match status" value="1"/>
</dbReference>
<dbReference type="NCBIfam" id="NF008747">
    <property type="entry name" value="PRK11780.1"/>
    <property type="match status" value="1"/>
</dbReference>
<reference evidence="4" key="1">
    <citation type="journal article" date="2019" name="Int. J. Syst. Evol. Microbiol.">
        <title>The Global Catalogue of Microorganisms (GCM) 10K type strain sequencing project: providing services to taxonomists for standard genome sequencing and annotation.</title>
        <authorList>
            <consortium name="The Broad Institute Genomics Platform"/>
            <consortium name="The Broad Institute Genome Sequencing Center for Infectious Disease"/>
            <person name="Wu L."/>
            <person name="Ma J."/>
        </authorList>
    </citation>
    <scope>NUCLEOTIDE SEQUENCE [LARGE SCALE GENOMIC DNA]</scope>
    <source>
        <strain evidence="4">NBRC 100033</strain>
    </source>
</reference>
<dbReference type="EMBL" id="BSOR01000008">
    <property type="protein sequence ID" value="GLR62962.1"/>
    <property type="molecule type" value="Genomic_DNA"/>
</dbReference>
<dbReference type="InterPro" id="IPR029062">
    <property type="entry name" value="Class_I_gatase-like"/>
</dbReference>
<dbReference type="InterPro" id="IPR026041">
    <property type="entry name" value="ElbB"/>
</dbReference>
<dbReference type="PANTHER" id="PTHR10224:SF12">
    <property type="entry name" value="GLYOXALASE ELBB"/>
    <property type="match status" value="1"/>
</dbReference>
<dbReference type="PANTHER" id="PTHR10224">
    <property type="entry name" value="ES1 PROTEIN HOMOLOG, MITOCHONDRIAL"/>
    <property type="match status" value="1"/>
</dbReference>
<keyword evidence="4" id="KW-1185">Reference proteome</keyword>
<proteinExistence type="inferred from homology"/>
<dbReference type="Proteomes" id="UP001156682">
    <property type="component" value="Unassembled WGS sequence"/>
</dbReference>
<sequence length="224" mass="23844">MKKKVALLIAGCGVYDGAEIYETVLTLLRLDEQDADYQFIAPDKPLDQVINHLTGEEVKDSQPEGAASRNLLVEAARLARGDIIALSTANPEDYDAVILPGGFGVAKNFSTFAKEGADCSLDSNVQAFVQAFFQAEKPIGLMCITPAITAKLIKPGILCTVGDDAAVEGAMASMGSLHKSCSVDEIVVDNNHKVVTTPAYMLANRITEAKAGIFKLVDKVLELA</sequence>
<evidence type="ECO:0000313" key="3">
    <source>
        <dbReference type="EMBL" id="GLR62962.1"/>
    </source>
</evidence>
<protein>
    <recommendedName>
        <fullName evidence="1">Glyoxalase</fullName>
    </recommendedName>
</protein>
<comment type="catalytic activity">
    <reaction evidence="1">
        <text>glyoxal + H2O = glycolate + H(+)</text>
        <dbReference type="Rhea" id="RHEA:51672"/>
        <dbReference type="ChEBI" id="CHEBI:15377"/>
        <dbReference type="ChEBI" id="CHEBI:15378"/>
        <dbReference type="ChEBI" id="CHEBI:29805"/>
        <dbReference type="ChEBI" id="CHEBI:34779"/>
    </reaction>
</comment>
<dbReference type="RefSeq" id="WP_027851636.1">
    <property type="nucleotide sequence ID" value="NZ_BSOR01000008.1"/>
</dbReference>
<feature type="domain" description="DJ-1/PfpI" evidence="2">
    <location>
        <begin position="15"/>
        <end position="151"/>
    </location>
</feature>
<comment type="function">
    <text evidence="1">Displays glyoxalase activity, catalyzing the conversion of glyoxal to glycolate.</text>
</comment>
<evidence type="ECO:0000313" key="4">
    <source>
        <dbReference type="Proteomes" id="UP001156682"/>
    </source>
</evidence>
<keyword evidence="1" id="KW-0456">Lyase</keyword>
<dbReference type="InterPro" id="IPR002818">
    <property type="entry name" value="DJ-1/PfpI"/>
</dbReference>
<comment type="caution">
    <text evidence="3">The sequence shown here is derived from an EMBL/GenBank/DDBJ whole genome shotgun (WGS) entry which is preliminary data.</text>
</comment>
<gene>
    <name evidence="3" type="ORF">GCM10007878_03970</name>
</gene>
<dbReference type="SUPFAM" id="SSF52317">
    <property type="entry name" value="Class I glutamine amidotransferase-like"/>
    <property type="match status" value="1"/>
</dbReference>
<comment type="similarity">
    <text evidence="1">Belongs to the peptidase C56 family.</text>
</comment>
<organism evidence="3 4">
    <name type="scientific">Marinospirillum insulare</name>
    <dbReference type="NCBI Taxonomy" id="217169"/>
    <lineage>
        <taxon>Bacteria</taxon>
        <taxon>Pseudomonadati</taxon>
        <taxon>Pseudomonadota</taxon>
        <taxon>Gammaproteobacteria</taxon>
        <taxon>Oceanospirillales</taxon>
        <taxon>Oceanospirillaceae</taxon>
        <taxon>Marinospirillum</taxon>
    </lineage>
</organism>
<dbReference type="Gene3D" id="3.40.50.880">
    <property type="match status" value="1"/>
</dbReference>
<name>A0ABQ5ZXA0_9GAMM</name>
<evidence type="ECO:0000259" key="2">
    <source>
        <dbReference type="Pfam" id="PF01965"/>
    </source>
</evidence>
<dbReference type="Pfam" id="PF01965">
    <property type="entry name" value="DJ-1_PfpI"/>
    <property type="match status" value="1"/>
</dbReference>
<evidence type="ECO:0000256" key="1">
    <source>
        <dbReference type="PIRNR" id="PIRNR006320"/>
    </source>
</evidence>
<accession>A0ABQ5ZXA0</accession>